<organism evidence="1 2">
    <name type="scientific">Actinokineospora bangkokensis</name>
    <dbReference type="NCBI Taxonomy" id="1193682"/>
    <lineage>
        <taxon>Bacteria</taxon>
        <taxon>Bacillati</taxon>
        <taxon>Actinomycetota</taxon>
        <taxon>Actinomycetes</taxon>
        <taxon>Pseudonocardiales</taxon>
        <taxon>Pseudonocardiaceae</taxon>
        <taxon>Actinokineospora</taxon>
    </lineage>
</organism>
<accession>A0A1Q9LG73</accession>
<name>A0A1Q9LG73_9PSEU</name>
<proteinExistence type="predicted"/>
<keyword evidence="2" id="KW-1185">Reference proteome</keyword>
<reference evidence="1 2" key="1">
    <citation type="submission" date="2016-10" db="EMBL/GenBank/DDBJ databases">
        <title>The Draft Genome Sequence of Actinokineospora bangkokensis 44EHWT reveals the biosynthetic pathway of antifungal compounds Thailandins with unusual extender unit butylmalonyl-CoA.</title>
        <authorList>
            <person name="Greule A."/>
            <person name="Intra B."/>
            <person name="Flemming S."/>
            <person name="Rommel M.G."/>
            <person name="Panbangred W."/>
            <person name="Bechthold A."/>
        </authorList>
    </citation>
    <scope>NUCLEOTIDE SEQUENCE [LARGE SCALE GENOMIC DNA]</scope>
    <source>
        <strain evidence="1 2">44EHW</strain>
    </source>
</reference>
<sequence>MKRLAIGVVAGAVGAAVLTGCGAFHGGAAAGGAGGQVVRGVHLLDAGERGPLPVDQHVELAPGGGVTVAAA</sequence>
<dbReference type="RefSeq" id="WP_075977622.1">
    <property type="nucleotide sequence ID" value="NZ_MKQR01000026.1"/>
</dbReference>
<dbReference type="PROSITE" id="PS51257">
    <property type="entry name" value="PROKAR_LIPOPROTEIN"/>
    <property type="match status" value="1"/>
</dbReference>
<dbReference type="EMBL" id="MKQR01000026">
    <property type="protein sequence ID" value="OLR90949.1"/>
    <property type="molecule type" value="Genomic_DNA"/>
</dbReference>
<comment type="caution">
    <text evidence="1">The sequence shown here is derived from an EMBL/GenBank/DDBJ whole genome shotgun (WGS) entry which is preliminary data.</text>
</comment>
<gene>
    <name evidence="1" type="ORF">BJP25_30835</name>
</gene>
<evidence type="ECO:0000313" key="1">
    <source>
        <dbReference type="EMBL" id="OLR90949.1"/>
    </source>
</evidence>
<evidence type="ECO:0000313" key="2">
    <source>
        <dbReference type="Proteomes" id="UP000186040"/>
    </source>
</evidence>
<dbReference type="Proteomes" id="UP000186040">
    <property type="component" value="Unassembled WGS sequence"/>
</dbReference>
<protein>
    <submittedName>
        <fullName evidence="1">Uncharacterized protein</fullName>
    </submittedName>
</protein>
<dbReference type="AlphaFoldDB" id="A0A1Q9LG73"/>
<dbReference type="STRING" id="1193682.BJP25_30835"/>